<dbReference type="STRING" id="37658.SAMN05661086_01876"/>
<evidence type="ECO:0000256" key="4">
    <source>
        <dbReference type="SAM" id="Coils"/>
    </source>
</evidence>
<dbReference type="SMART" id="SM00028">
    <property type="entry name" value="TPR"/>
    <property type="match status" value="6"/>
</dbReference>
<dbReference type="PROSITE" id="PS50005">
    <property type="entry name" value="TPR"/>
    <property type="match status" value="2"/>
</dbReference>
<dbReference type="Pfam" id="PF14559">
    <property type="entry name" value="TPR_19"/>
    <property type="match status" value="1"/>
</dbReference>
<feature type="transmembrane region" description="Helical" evidence="5">
    <location>
        <begin position="236"/>
        <end position="258"/>
    </location>
</feature>
<evidence type="ECO:0000256" key="1">
    <source>
        <dbReference type="ARBA" id="ARBA00022737"/>
    </source>
</evidence>
<sequence length="454" mass="51794">MNCPKCNANLLFKVNKCEQCGQDLKTYKKIIGASNIFYNDGLSRAKIRDLSGAAASLKKSLQIYKRNTNARNLLGLVYFEMGETVSALSEWVISKHFQPENNDADRYMESLQSNPTKLEAINQTIKKYNAALLAAKQSNEDLAIIQLKKVTSLSPNFLRAQQLLALLYIKAGEKDKALRCLKKISKIDINNITTIRYLKEVEVNEQPEVKEPAERVSKPTAIYQTGTQYKEEKTNIWAYANLIIGVVIGIVAVYILIVPTVKKNVEMKYANQEDVYQDEISAKEYTIDTLEGTNQELQDEIEDITTELTELKENMFDESIYDNMFDAVVLFQEGKNVKAAEKLLEVDTKKLSSAKAKKVYNAIKEATFSEGSKELYQEGKSKYDSGNYDEAITIFEKAIKLDEANADAIYFLGRCYHRKNDYVKAREYYETIMNQYEDSTRYAEAKKMLQTLPE</sequence>
<accession>A0A1I6JQF7</accession>
<reference evidence="6 7" key="1">
    <citation type="submission" date="2016-10" db="EMBL/GenBank/DDBJ databases">
        <authorList>
            <person name="de Groot N.N."/>
        </authorList>
    </citation>
    <scope>NUCLEOTIDE SEQUENCE [LARGE SCALE GENOMIC DNA]</scope>
    <source>
        <strain evidence="6 7">743A</strain>
    </source>
</reference>
<dbReference type="OrthoDB" id="9791784at2"/>
<dbReference type="SUPFAM" id="SSF48452">
    <property type="entry name" value="TPR-like"/>
    <property type="match status" value="2"/>
</dbReference>
<dbReference type="PANTHER" id="PTHR45586:SF1">
    <property type="entry name" value="LIPOPOLYSACCHARIDE ASSEMBLY PROTEIN B"/>
    <property type="match status" value="1"/>
</dbReference>
<keyword evidence="2 3" id="KW-0802">TPR repeat</keyword>
<protein>
    <submittedName>
        <fullName evidence="6">Tetratricopeptide repeat-containing protein</fullName>
    </submittedName>
</protein>
<evidence type="ECO:0000256" key="2">
    <source>
        <dbReference type="ARBA" id="ARBA00022803"/>
    </source>
</evidence>
<dbReference type="InterPro" id="IPR011990">
    <property type="entry name" value="TPR-like_helical_dom_sf"/>
</dbReference>
<keyword evidence="5" id="KW-1133">Transmembrane helix</keyword>
<evidence type="ECO:0000256" key="3">
    <source>
        <dbReference type="PROSITE-ProRule" id="PRU00339"/>
    </source>
</evidence>
<dbReference type="AlphaFoldDB" id="A0A1I6JQF7"/>
<feature type="repeat" description="TPR" evidence="3">
    <location>
        <begin position="406"/>
        <end position="439"/>
    </location>
</feature>
<evidence type="ECO:0000256" key="5">
    <source>
        <dbReference type="SAM" id="Phobius"/>
    </source>
</evidence>
<evidence type="ECO:0000313" key="7">
    <source>
        <dbReference type="Proteomes" id="UP000199659"/>
    </source>
</evidence>
<keyword evidence="4" id="KW-0175">Coiled coil</keyword>
<gene>
    <name evidence="6" type="ORF">SAMN05661086_01876</name>
</gene>
<name>A0A1I6JQF7_9FIRM</name>
<dbReference type="Gene3D" id="1.25.40.10">
    <property type="entry name" value="Tetratricopeptide repeat domain"/>
    <property type="match status" value="2"/>
</dbReference>
<dbReference type="Pfam" id="PF13181">
    <property type="entry name" value="TPR_8"/>
    <property type="match status" value="1"/>
</dbReference>
<dbReference type="InterPro" id="IPR051012">
    <property type="entry name" value="CellSynth/LPSAsmb/PSIAsmb"/>
</dbReference>
<dbReference type="EMBL" id="FOYZ01000006">
    <property type="protein sequence ID" value="SFR81215.1"/>
    <property type="molecule type" value="Genomic_DNA"/>
</dbReference>
<keyword evidence="5" id="KW-0812">Transmembrane</keyword>
<keyword evidence="1" id="KW-0677">Repeat</keyword>
<dbReference type="Proteomes" id="UP000199659">
    <property type="component" value="Unassembled WGS sequence"/>
</dbReference>
<keyword evidence="5" id="KW-0472">Membrane</keyword>
<organism evidence="6 7">
    <name type="scientific">Anaeromicropila populeti</name>
    <dbReference type="NCBI Taxonomy" id="37658"/>
    <lineage>
        <taxon>Bacteria</taxon>
        <taxon>Bacillati</taxon>
        <taxon>Bacillota</taxon>
        <taxon>Clostridia</taxon>
        <taxon>Lachnospirales</taxon>
        <taxon>Lachnospiraceae</taxon>
        <taxon>Anaeromicropila</taxon>
    </lineage>
</organism>
<proteinExistence type="predicted"/>
<evidence type="ECO:0000313" key="6">
    <source>
        <dbReference type="EMBL" id="SFR81215.1"/>
    </source>
</evidence>
<dbReference type="RefSeq" id="WP_092560420.1">
    <property type="nucleotide sequence ID" value="NZ_FOYZ01000006.1"/>
</dbReference>
<feature type="coiled-coil region" evidence="4">
    <location>
        <begin position="280"/>
        <end position="314"/>
    </location>
</feature>
<keyword evidence="7" id="KW-1185">Reference proteome</keyword>
<dbReference type="PANTHER" id="PTHR45586">
    <property type="entry name" value="TPR REPEAT-CONTAINING PROTEIN PA4667"/>
    <property type="match status" value="1"/>
</dbReference>
<dbReference type="InterPro" id="IPR019734">
    <property type="entry name" value="TPR_rpt"/>
</dbReference>
<feature type="repeat" description="TPR" evidence="3">
    <location>
        <begin position="372"/>
        <end position="405"/>
    </location>
</feature>